<keyword evidence="2" id="KW-1003">Cell membrane</keyword>
<feature type="transmembrane region" description="Helical" evidence="7">
    <location>
        <begin position="372"/>
        <end position="396"/>
    </location>
</feature>
<keyword evidence="11" id="KW-1185">Reference proteome</keyword>
<evidence type="ECO:0000313" key="10">
    <source>
        <dbReference type="EMBL" id="MFC5175220.1"/>
    </source>
</evidence>
<dbReference type="InterPro" id="IPR050250">
    <property type="entry name" value="Macrolide_Exporter_MacB"/>
</dbReference>
<evidence type="ECO:0000256" key="4">
    <source>
        <dbReference type="ARBA" id="ARBA00022989"/>
    </source>
</evidence>
<feature type="transmembrane region" description="Helical" evidence="7">
    <location>
        <begin position="719"/>
        <end position="747"/>
    </location>
</feature>
<evidence type="ECO:0000256" key="1">
    <source>
        <dbReference type="ARBA" id="ARBA00004651"/>
    </source>
</evidence>
<feature type="transmembrane region" description="Helical" evidence="7">
    <location>
        <begin position="326"/>
        <end position="352"/>
    </location>
</feature>
<evidence type="ECO:0000313" key="11">
    <source>
        <dbReference type="Proteomes" id="UP001596087"/>
    </source>
</evidence>
<evidence type="ECO:0000259" key="8">
    <source>
        <dbReference type="Pfam" id="PF02687"/>
    </source>
</evidence>
<evidence type="ECO:0000256" key="2">
    <source>
        <dbReference type="ARBA" id="ARBA00022475"/>
    </source>
</evidence>
<keyword evidence="3 7" id="KW-0812">Transmembrane</keyword>
<sequence length="807" mass="84819">MDARSVRLWVRWSWRDLRRRWLLVTALALTIALGTGVYAGLGGTTAWRIQSNDASYSSLRMHDLRVRLPEGGFVPDGTLLTAVDGLDDAASVEAAVERLVVPTLVDASTGSHELLVPGELVGMPTGTSAVDSLYVAEGRGLRVGDEQQPVAVLESKFATGHDLPAQGRLLLGAEQPVDYVGTGYTPEYFQVIGRSGMVLGERGFAVVFMPLAPAQAASGHAGQVNDLVLRAAPGADLALLDDQLADAVAPYGGVVTTAEDDPVRRALYEDAHNDQKTWNVFAFLILFGAAFAAFNLVTRMIESQRREIGVGMALGVPPRVLAVRPLLVGVQIAVLGVVAGIGVGWLTGQAMAGVMTDLLPLPVWQTPFQAGRFAQAALLGLLIPLVAAVLPIARALRMSPVDAIRSGAYGAARPGGRLLRLVTRARLPGKTYVSMSLRNVLRAGRRTAFTALGVAAAVTSLVAAFGLMDTFSAAGGANAAEVSRSNPDRLLVTLDTFHPVGSALPRAVADTPGVADSEPQLGVPATFSTDAGELDAFVQVLDFDNDVWTPSLLDERGPADGLVLSEKAADDLGVAPGDSIAVRHLVRVDGGLRLVTSQVPVRALHPNPWRTFAYLDADGAALFGLAGTANQVVVVPSGDVDQLRRDLFELPGVTAIESASSLADALDNALEEFTGILRVIEVATLLLALLIAFNTASISADERTREHATMFAFGLPPRVVMTMAVVENALIGVLGTLLGIVGGFAGLSYIVSGFDQVMPDLAVEPTLSATTVVTTFVLGVLVVGLAPLLGVRRERRMDIPAALRVVE</sequence>
<keyword evidence="5 7" id="KW-0472">Membrane</keyword>
<comment type="caution">
    <text evidence="10">The sequence shown here is derived from an EMBL/GenBank/DDBJ whole genome shotgun (WGS) entry which is preliminary data.</text>
</comment>
<comment type="similarity">
    <text evidence="6">Belongs to the ABC-4 integral membrane protein family.</text>
</comment>
<dbReference type="RefSeq" id="WP_378585636.1">
    <property type="nucleotide sequence ID" value="NZ_JBHSKD010000002.1"/>
</dbReference>
<accession>A0ABW0BDH0</accession>
<proteinExistence type="inferred from homology"/>
<evidence type="ECO:0000256" key="7">
    <source>
        <dbReference type="SAM" id="Phobius"/>
    </source>
</evidence>
<keyword evidence="4 7" id="KW-1133">Transmembrane helix</keyword>
<dbReference type="PANTHER" id="PTHR30572">
    <property type="entry name" value="MEMBRANE COMPONENT OF TRANSPORTER-RELATED"/>
    <property type="match status" value="1"/>
</dbReference>
<evidence type="ECO:0000256" key="5">
    <source>
        <dbReference type="ARBA" id="ARBA00023136"/>
    </source>
</evidence>
<feature type="domain" description="ABC3 transporter permease C-terminal" evidence="8">
    <location>
        <begin position="682"/>
        <end position="798"/>
    </location>
</feature>
<dbReference type="EMBL" id="JBHSKD010000002">
    <property type="protein sequence ID" value="MFC5175220.1"/>
    <property type="molecule type" value="Genomic_DNA"/>
</dbReference>
<dbReference type="Proteomes" id="UP001596087">
    <property type="component" value="Unassembled WGS sequence"/>
</dbReference>
<gene>
    <name evidence="10" type="ORF">ACFPGP_00970</name>
</gene>
<dbReference type="InterPro" id="IPR025857">
    <property type="entry name" value="MacB_PCD"/>
</dbReference>
<dbReference type="InterPro" id="IPR003838">
    <property type="entry name" value="ABC3_permease_C"/>
</dbReference>
<dbReference type="Pfam" id="PF02687">
    <property type="entry name" value="FtsX"/>
    <property type="match status" value="2"/>
</dbReference>
<feature type="transmembrane region" description="Helical" evidence="7">
    <location>
        <begin position="448"/>
        <end position="468"/>
    </location>
</feature>
<reference evidence="11" key="1">
    <citation type="journal article" date="2019" name="Int. J. Syst. Evol. Microbiol.">
        <title>The Global Catalogue of Microorganisms (GCM) 10K type strain sequencing project: providing services to taxonomists for standard genome sequencing and annotation.</title>
        <authorList>
            <consortium name="The Broad Institute Genomics Platform"/>
            <consortium name="The Broad Institute Genome Sequencing Center for Infectious Disease"/>
            <person name="Wu L."/>
            <person name="Ma J."/>
        </authorList>
    </citation>
    <scope>NUCLEOTIDE SEQUENCE [LARGE SCALE GENOMIC DNA]</scope>
    <source>
        <strain evidence="11">DFY41</strain>
    </source>
</reference>
<dbReference type="PANTHER" id="PTHR30572:SF4">
    <property type="entry name" value="ABC TRANSPORTER PERMEASE YTRF"/>
    <property type="match status" value="1"/>
</dbReference>
<feature type="domain" description="MacB-like periplasmic core" evidence="9">
    <location>
        <begin position="28"/>
        <end position="246"/>
    </location>
</feature>
<evidence type="ECO:0000256" key="6">
    <source>
        <dbReference type="ARBA" id="ARBA00038076"/>
    </source>
</evidence>
<feature type="transmembrane region" description="Helical" evidence="7">
    <location>
        <begin position="676"/>
        <end position="698"/>
    </location>
</feature>
<organism evidence="10 11">
    <name type="scientific">Nocardioides taihuensis</name>
    <dbReference type="NCBI Taxonomy" id="1835606"/>
    <lineage>
        <taxon>Bacteria</taxon>
        <taxon>Bacillati</taxon>
        <taxon>Actinomycetota</taxon>
        <taxon>Actinomycetes</taxon>
        <taxon>Propionibacteriales</taxon>
        <taxon>Nocardioidaceae</taxon>
        <taxon>Nocardioides</taxon>
    </lineage>
</organism>
<name>A0ABW0BDH0_9ACTN</name>
<evidence type="ECO:0000256" key="3">
    <source>
        <dbReference type="ARBA" id="ARBA00022692"/>
    </source>
</evidence>
<comment type="subcellular location">
    <subcellularLocation>
        <location evidence="1">Cell membrane</location>
        <topology evidence="1">Multi-pass membrane protein</topology>
    </subcellularLocation>
</comment>
<protein>
    <submittedName>
        <fullName evidence="10">FtsX-like permease family protein</fullName>
    </submittedName>
</protein>
<feature type="domain" description="ABC3 transporter permease C-terminal" evidence="8">
    <location>
        <begin position="279"/>
        <end position="400"/>
    </location>
</feature>
<feature type="transmembrane region" description="Helical" evidence="7">
    <location>
        <begin position="767"/>
        <end position="789"/>
    </location>
</feature>
<evidence type="ECO:0000259" key="9">
    <source>
        <dbReference type="Pfam" id="PF12704"/>
    </source>
</evidence>
<dbReference type="Pfam" id="PF12704">
    <property type="entry name" value="MacB_PCD"/>
    <property type="match status" value="1"/>
</dbReference>
<feature type="transmembrane region" description="Helical" evidence="7">
    <location>
        <begin position="278"/>
        <end position="297"/>
    </location>
</feature>